<evidence type="ECO:0000256" key="7">
    <source>
        <dbReference type="ARBA" id="ARBA00023125"/>
    </source>
</evidence>
<dbReference type="GO" id="GO:0006275">
    <property type="term" value="P:regulation of DNA replication"/>
    <property type="evidence" value="ECO:0007669"/>
    <property type="project" value="UniProtKB-UniRule"/>
</dbReference>
<evidence type="ECO:0000256" key="8">
    <source>
        <dbReference type="HAMAP-Rule" id="MF_00377"/>
    </source>
</evidence>
<dbReference type="InterPro" id="IPR020591">
    <property type="entry name" value="Chromosome_initiator_DnaA-like"/>
</dbReference>
<organism evidence="15 16">
    <name type="scientific">Aquicoccus porphyridii</name>
    <dbReference type="NCBI Taxonomy" id="1852029"/>
    <lineage>
        <taxon>Bacteria</taxon>
        <taxon>Pseudomonadati</taxon>
        <taxon>Pseudomonadota</taxon>
        <taxon>Alphaproteobacteria</taxon>
        <taxon>Rhodobacterales</taxon>
        <taxon>Paracoccaceae</taxon>
        <taxon>Aquicoccus</taxon>
    </lineage>
</organism>
<dbReference type="HAMAP" id="MF_00377">
    <property type="entry name" value="DnaA_bact"/>
    <property type="match status" value="1"/>
</dbReference>
<protein>
    <recommendedName>
        <fullName evidence="8 9">Chromosomal replication initiator protein DnaA</fullName>
    </recommendedName>
</protein>
<dbReference type="NCBIfam" id="TIGR00362">
    <property type="entry name" value="DnaA"/>
    <property type="match status" value="1"/>
</dbReference>
<keyword evidence="16" id="KW-1185">Reference proteome</keyword>
<comment type="subunit">
    <text evidence="8">Oligomerizes as a right-handed, spiral filament on DNA at oriC.</text>
</comment>
<dbReference type="Gene3D" id="1.10.1750.10">
    <property type="match status" value="1"/>
</dbReference>
<evidence type="ECO:0000256" key="5">
    <source>
        <dbReference type="ARBA" id="ARBA00022840"/>
    </source>
</evidence>
<dbReference type="InterPro" id="IPR018312">
    <property type="entry name" value="Chromosome_initiator_DnaA_CS"/>
</dbReference>
<feature type="region of interest" description="Domain IV, binds dsDNA" evidence="8">
    <location>
        <begin position="345"/>
        <end position="464"/>
    </location>
</feature>
<name>A0A5A9YZL4_9RHOB</name>
<comment type="subcellular location">
    <subcellularLocation>
        <location evidence="8">Cytoplasm</location>
    </subcellularLocation>
</comment>
<dbReference type="PANTHER" id="PTHR30050:SF2">
    <property type="entry name" value="CHROMOSOMAL REPLICATION INITIATOR PROTEIN DNAA"/>
    <property type="match status" value="1"/>
</dbReference>
<dbReference type="Proteomes" id="UP000325291">
    <property type="component" value="Unassembled WGS sequence"/>
</dbReference>
<dbReference type="Pfam" id="PF08299">
    <property type="entry name" value="Bac_DnaA_C"/>
    <property type="match status" value="1"/>
</dbReference>
<feature type="region of interest" description="Disordered" evidence="12">
    <location>
        <begin position="79"/>
        <end position="117"/>
    </location>
</feature>
<dbReference type="InterPro" id="IPR027417">
    <property type="entry name" value="P-loop_NTPase"/>
</dbReference>
<comment type="caution">
    <text evidence="8">Lacks conserved residue(s) required for the propagation of feature annotation.</text>
</comment>
<dbReference type="InterPro" id="IPR010921">
    <property type="entry name" value="Trp_repressor/repl_initiator"/>
</dbReference>
<dbReference type="FunFam" id="3.40.50.300:FF:000668">
    <property type="entry name" value="Chromosomal replication initiator protein DnaA"/>
    <property type="match status" value="1"/>
</dbReference>
<evidence type="ECO:0000259" key="13">
    <source>
        <dbReference type="SMART" id="SM00382"/>
    </source>
</evidence>
<dbReference type="SUPFAM" id="SSF48295">
    <property type="entry name" value="TrpR-like"/>
    <property type="match status" value="1"/>
</dbReference>
<keyword evidence="2 8" id="KW-0963">Cytoplasm</keyword>
<dbReference type="Pfam" id="PF00308">
    <property type="entry name" value="Bac_DnaA"/>
    <property type="match status" value="1"/>
</dbReference>
<keyword evidence="3 8" id="KW-0235">DNA replication</keyword>
<evidence type="ECO:0000256" key="10">
    <source>
        <dbReference type="RuleBase" id="RU000577"/>
    </source>
</evidence>
<dbReference type="GO" id="GO:0008289">
    <property type="term" value="F:lipid binding"/>
    <property type="evidence" value="ECO:0007669"/>
    <property type="project" value="UniProtKB-KW"/>
</dbReference>
<accession>A0A5A9YZL4</accession>
<evidence type="ECO:0000256" key="4">
    <source>
        <dbReference type="ARBA" id="ARBA00022741"/>
    </source>
</evidence>
<dbReference type="GO" id="GO:0003688">
    <property type="term" value="F:DNA replication origin binding"/>
    <property type="evidence" value="ECO:0007669"/>
    <property type="project" value="UniProtKB-UniRule"/>
</dbReference>
<feature type="binding site" evidence="8">
    <location>
        <position position="171"/>
    </location>
    <ligand>
        <name>ATP</name>
        <dbReference type="ChEBI" id="CHEBI:30616"/>
    </ligand>
</feature>
<dbReference type="CDD" id="cd00009">
    <property type="entry name" value="AAA"/>
    <property type="match status" value="1"/>
</dbReference>
<comment type="caution">
    <text evidence="15">The sequence shown here is derived from an EMBL/GenBank/DDBJ whole genome shotgun (WGS) entry which is preliminary data.</text>
</comment>
<dbReference type="GO" id="GO:0005524">
    <property type="term" value="F:ATP binding"/>
    <property type="evidence" value="ECO:0007669"/>
    <property type="project" value="UniProtKB-UniRule"/>
</dbReference>
<comment type="domain">
    <text evidence="8">Domain I is involved in oligomerization and binding regulators, domain II is flexibile and of varying length in different bacteria, domain III forms the AAA+ region, while domain IV binds dsDNA.</text>
</comment>
<feature type="binding site" evidence="8">
    <location>
        <position position="170"/>
    </location>
    <ligand>
        <name>ATP</name>
        <dbReference type="ChEBI" id="CHEBI:30616"/>
    </ligand>
</feature>
<dbReference type="InterPro" id="IPR024633">
    <property type="entry name" value="DnaA_N_dom"/>
</dbReference>
<dbReference type="Gene3D" id="3.40.50.300">
    <property type="entry name" value="P-loop containing nucleotide triphosphate hydrolases"/>
    <property type="match status" value="1"/>
</dbReference>
<dbReference type="PANTHER" id="PTHR30050">
    <property type="entry name" value="CHROMOSOMAL REPLICATION INITIATOR PROTEIN DNAA"/>
    <property type="match status" value="1"/>
</dbReference>
<keyword evidence="7 8" id="KW-0238">DNA-binding</keyword>
<dbReference type="PRINTS" id="PR00051">
    <property type="entry name" value="DNAA"/>
</dbReference>
<dbReference type="InterPro" id="IPR001957">
    <property type="entry name" value="Chromosome_initiator_DnaA"/>
</dbReference>
<comment type="function">
    <text evidence="8 10">Plays an essential role in the initiation and regulation of chromosomal replication. ATP-DnaA binds to the origin of replication (oriC) to initiate formation of the DNA replication initiation complex once per cell cycle. Binds the DnaA box (a 9 base pair repeat at the origin) and separates the double-stranded (ds)DNA. Forms a right-handed helical filament on oriC DNA; dsDNA binds to the exterior of the filament while single-stranded (ss)DNA is stabiized in the filament's interior. The ATP-DnaA-oriC complex binds and stabilizes one strand of the AT-rich DNA unwinding element (DUE), permitting loading of DNA polymerase. After initiation quickly degrades to an ADP-DnaA complex that is not apt for DNA replication. Binds acidic phospholipids.</text>
</comment>
<evidence type="ECO:0000256" key="6">
    <source>
        <dbReference type="ARBA" id="ARBA00023121"/>
    </source>
</evidence>
<evidence type="ECO:0000256" key="12">
    <source>
        <dbReference type="SAM" id="MobiDB-lite"/>
    </source>
</evidence>
<dbReference type="SMART" id="SM00382">
    <property type="entry name" value="AAA"/>
    <property type="match status" value="1"/>
</dbReference>
<dbReference type="InterPro" id="IPR013317">
    <property type="entry name" value="DnaA_dom"/>
</dbReference>
<gene>
    <name evidence="8 15" type="primary">dnaA</name>
    <name evidence="15" type="ORF">FLO80_17605</name>
</gene>
<dbReference type="SUPFAM" id="SSF52540">
    <property type="entry name" value="P-loop containing nucleoside triphosphate hydrolases"/>
    <property type="match status" value="1"/>
</dbReference>
<dbReference type="RefSeq" id="WP_111364788.1">
    <property type="nucleotide sequence ID" value="NZ_VINQ01000017.1"/>
</dbReference>
<evidence type="ECO:0000256" key="2">
    <source>
        <dbReference type="ARBA" id="ARBA00022490"/>
    </source>
</evidence>
<feature type="domain" description="AAA+ ATPase" evidence="13">
    <location>
        <begin position="156"/>
        <end position="286"/>
    </location>
</feature>
<dbReference type="CDD" id="cd06571">
    <property type="entry name" value="Bac_DnaA_C"/>
    <property type="match status" value="1"/>
</dbReference>
<feature type="domain" description="Chromosomal replication initiator DnaA C-terminal" evidence="14">
    <location>
        <begin position="372"/>
        <end position="441"/>
    </location>
</feature>
<evidence type="ECO:0000313" key="16">
    <source>
        <dbReference type="Proteomes" id="UP000325291"/>
    </source>
</evidence>
<dbReference type="AlphaFoldDB" id="A0A5A9YZL4"/>
<feature type="region of interest" description="Domain I, interacts with DnaA modulators" evidence="8">
    <location>
        <begin position="1"/>
        <end position="91"/>
    </location>
</feature>
<dbReference type="Gene3D" id="1.10.8.60">
    <property type="match status" value="1"/>
</dbReference>
<dbReference type="GO" id="GO:0006270">
    <property type="term" value="P:DNA replication initiation"/>
    <property type="evidence" value="ECO:0007669"/>
    <property type="project" value="UniProtKB-UniRule"/>
</dbReference>
<dbReference type="Gene3D" id="3.30.300.180">
    <property type="match status" value="1"/>
</dbReference>
<dbReference type="EMBL" id="VINQ01000017">
    <property type="protein sequence ID" value="KAA0910295.1"/>
    <property type="molecule type" value="Genomic_DNA"/>
</dbReference>
<evidence type="ECO:0000256" key="9">
    <source>
        <dbReference type="NCBIfam" id="TIGR00362"/>
    </source>
</evidence>
<sequence length="464" mass="52319">MTQEQWGQVQQTLLQTVGRNNFKNWIEPLQFDNLSDGVATFHVPTSFLGNYVSQNFGDVIRYQMSATGADVRRVRFEVADGPAKPSPKPAAERAAPATNGQAGPVVHSPARTAPRDDLLPAAPLDPRFTFDSFVVGKPNELAHAAARRVAEGGAVTFNPLFLYGGVGLGKTHLMHAIAHELSSRRPDLNVVYLSAEQFMYRFVQALRDRKMMDFKELFRSVDVLMVDDVQFIAGKESTQEEFFHTFNALVDQNRQIIISADRAPGEIKDLEDRIKSRLQCGLVVDLHPTDYELRLGILQSKVEIQRAQYPDLVLADGVLEFLAHRISTNVRVLEGALTRLFAFASLVGREITHELTQDCLADVLRASERKITVEEIQRKVSEHYNIRLSDMIGPKRLRNFARPRQVAMYLCKQLTSRSLPEIGRHFGGRDHTTIMHGVRRIEELRAQDGQIAEDLELLRRTLEA</sequence>
<evidence type="ECO:0000259" key="14">
    <source>
        <dbReference type="SMART" id="SM00760"/>
    </source>
</evidence>
<keyword evidence="4 8" id="KW-0547">Nucleotide-binding</keyword>
<dbReference type="Pfam" id="PF11638">
    <property type="entry name" value="DnaA_N"/>
    <property type="match status" value="1"/>
</dbReference>
<feature type="binding site" evidence="8">
    <location>
        <position position="167"/>
    </location>
    <ligand>
        <name>ATP</name>
        <dbReference type="ChEBI" id="CHEBI:30616"/>
    </ligand>
</feature>
<dbReference type="GO" id="GO:0005886">
    <property type="term" value="C:plasma membrane"/>
    <property type="evidence" value="ECO:0007669"/>
    <property type="project" value="TreeGrafter"/>
</dbReference>
<dbReference type="GO" id="GO:0005737">
    <property type="term" value="C:cytoplasm"/>
    <property type="evidence" value="ECO:0007669"/>
    <property type="project" value="UniProtKB-SubCell"/>
</dbReference>
<keyword evidence="6 8" id="KW-0446">Lipid-binding</keyword>
<feature type="binding site" evidence="8">
    <location>
        <position position="169"/>
    </location>
    <ligand>
        <name>ATP</name>
        <dbReference type="ChEBI" id="CHEBI:30616"/>
    </ligand>
</feature>
<reference evidence="15 16" key="1">
    <citation type="submission" date="2019-07" db="EMBL/GenBank/DDBJ databases">
        <title>Aquicoccus porphyridii gen. nov., sp. nov., isolated from a small marine red alga, Porphyridium marinum.</title>
        <authorList>
            <person name="Liu L."/>
        </authorList>
    </citation>
    <scope>NUCLEOTIDE SEQUENCE [LARGE SCALE GENOMIC DNA]</scope>
    <source>
        <strain evidence="15 16">L1 8-17</strain>
    </source>
</reference>
<evidence type="ECO:0000313" key="15">
    <source>
        <dbReference type="EMBL" id="KAA0910295.1"/>
    </source>
</evidence>
<dbReference type="InterPro" id="IPR013159">
    <property type="entry name" value="DnaA_C"/>
</dbReference>
<dbReference type="InterPro" id="IPR003593">
    <property type="entry name" value="AAA+_ATPase"/>
</dbReference>
<evidence type="ECO:0000256" key="1">
    <source>
        <dbReference type="ARBA" id="ARBA00006583"/>
    </source>
</evidence>
<proteinExistence type="inferred from homology"/>
<dbReference type="SMART" id="SM00760">
    <property type="entry name" value="Bac_DnaA_C"/>
    <property type="match status" value="1"/>
</dbReference>
<keyword evidence="5 8" id="KW-0067">ATP-binding</keyword>
<comment type="similarity">
    <text evidence="1 8 11">Belongs to the DnaA family.</text>
</comment>
<dbReference type="InterPro" id="IPR038454">
    <property type="entry name" value="DnaA_N_sf"/>
</dbReference>
<evidence type="ECO:0000256" key="11">
    <source>
        <dbReference type="RuleBase" id="RU004227"/>
    </source>
</evidence>
<dbReference type="PROSITE" id="PS01008">
    <property type="entry name" value="DNAA"/>
    <property type="match status" value="1"/>
</dbReference>
<evidence type="ECO:0000256" key="3">
    <source>
        <dbReference type="ARBA" id="ARBA00022705"/>
    </source>
</evidence>